<comment type="caution">
    <text evidence="8">The sequence shown here is derived from an EMBL/GenBank/DDBJ whole genome shotgun (WGS) entry which is preliminary data.</text>
</comment>
<dbReference type="InterPro" id="IPR036388">
    <property type="entry name" value="WH-like_DNA-bd_sf"/>
</dbReference>
<reference evidence="8 9" key="1">
    <citation type="submission" date="2018-05" db="EMBL/GenBank/DDBJ databases">
        <title>Lujinxingia marina gen. nov. sp. nov., a new facultative anaerobic member of the class Deltaproteobacteria, and proposal of Lujinxingaceae fam. nov.</title>
        <authorList>
            <person name="Li C.-M."/>
        </authorList>
    </citation>
    <scope>NUCLEOTIDE SEQUENCE [LARGE SCALE GENOMIC DNA]</scope>
    <source>
        <strain evidence="8 9">B210</strain>
    </source>
</reference>
<keyword evidence="5" id="KW-0804">Transcription</keyword>
<dbReference type="SUPFAM" id="SSF88659">
    <property type="entry name" value="Sigma3 and sigma4 domains of RNA polymerase sigma factors"/>
    <property type="match status" value="1"/>
</dbReference>
<evidence type="ECO:0000259" key="6">
    <source>
        <dbReference type="Pfam" id="PF04542"/>
    </source>
</evidence>
<dbReference type="OrthoDB" id="3688906at2"/>
<keyword evidence="2" id="KW-0805">Transcription regulation</keyword>
<dbReference type="InterPro" id="IPR014284">
    <property type="entry name" value="RNA_pol_sigma-70_dom"/>
</dbReference>
<evidence type="ECO:0000259" key="7">
    <source>
        <dbReference type="Pfam" id="PF08281"/>
    </source>
</evidence>
<keyword evidence="3" id="KW-0731">Sigma factor</keyword>
<dbReference type="InterPro" id="IPR013324">
    <property type="entry name" value="RNA_pol_sigma_r3/r4-like"/>
</dbReference>
<dbReference type="SUPFAM" id="SSF88946">
    <property type="entry name" value="Sigma2 domain of RNA polymerase sigma factors"/>
    <property type="match status" value="1"/>
</dbReference>
<evidence type="ECO:0000256" key="3">
    <source>
        <dbReference type="ARBA" id="ARBA00023082"/>
    </source>
</evidence>
<dbReference type="Pfam" id="PF08281">
    <property type="entry name" value="Sigma70_r4_2"/>
    <property type="match status" value="1"/>
</dbReference>
<gene>
    <name evidence="8" type="ORF">DL240_15690</name>
</gene>
<dbReference type="NCBIfam" id="TIGR02937">
    <property type="entry name" value="sigma70-ECF"/>
    <property type="match status" value="1"/>
</dbReference>
<dbReference type="InterPro" id="IPR013325">
    <property type="entry name" value="RNA_pol_sigma_r2"/>
</dbReference>
<evidence type="ECO:0000256" key="1">
    <source>
        <dbReference type="ARBA" id="ARBA00010641"/>
    </source>
</evidence>
<dbReference type="EMBL" id="QHKO01000008">
    <property type="protein sequence ID" value="RAL20758.1"/>
    <property type="molecule type" value="Genomic_DNA"/>
</dbReference>
<evidence type="ECO:0000313" key="9">
    <source>
        <dbReference type="Proteomes" id="UP000249169"/>
    </source>
</evidence>
<comment type="similarity">
    <text evidence="1">Belongs to the sigma-70 factor family. ECF subfamily.</text>
</comment>
<dbReference type="GO" id="GO:0006352">
    <property type="term" value="P:DNA-templated transcription initiation"/>
    <property type="evidence" value="ECO:0007669"/>
    <property type="project" value="InterPro"/>
</dbReference>
<dbReference type="CDD" id="cd06171">
    <property type="entry name" value="Sigma70_r4"/>
    <property type="match status" value="1"/>
</dbReference>
<feature type="domain" description="RNA polymerase sigma-70 region 2" evidence="6">
    <location>
        <begin position="10"/>
        <end position="73"/>
    </location>
</feature>
<dbReference type="Gene3D" id="1.10.1740.10">
    <property type="match status" value="1"/>
</dbReference>
<dbReference type="GO" id="GO:0016987">
    <property type="term" value="F:sigma factor activity"/>
    <property type="evidence" value="ECO:0007669"/>
    <property type="project" value="UniProtKB-KW"/>
</dbReference>
<dbReference type="PANTHER" id="PTHR43133:SF8">
    <property type="entry name" value="RNA POLYMERASE SIGMA FACTOR HI_1459-RELATED"/>
    <property type="match status" value="1"/>
</dbReference>
<evidence type="ECO:0000256" key="4">
    <source>
        <dbReference type="ARBA" id="ARBA00023125"/>
    </source>
</evidence>
<evidence type="ECO:0000256" key="5">
    <source>
        <dbReference type="ARBA" id="ARBA00023163"/>
    </source>
</evidence>
<feature type="domain" description="RNA polymerase sigma factor 70 region 4 type 2" evidence="7">
    <location>
        <begin position="104"/>
        <end position="155"/>
    </location>
</feature>
<name>A0A328C847_9DELT</name>
<keyword evidence="4" id="KW-0238">DNA-binding</keyword>
<dbReference type="Proteomes" id="UP000249169">
    <property type="component" value="Unassembled WGS sequence"/>
</dbReference>
<evidence type="ECO:0000256" key="2">
    <source>
        <dbReference type="ARBA" id="ARBA00023015"/>
    </source>
</evidence>
<dbReference type="InterPro" id="IPR013249">
    <property type="entry name" value="RNA_pol_sigma70_r4_t2"/>
</dbReference>
<accession>A0A328C847</accession>
<dbReference type="GO" id="GO:0003677">
    <property type="term" value="F:DNA binding"/>
    <property type="evidence" value="ECO:0007669"/>
    <property type="project" value="UniProtKB-KW"/>
</dbReference>
<evidence type="ECO:0008006" key="10">
    <source>
        <dbReference type="Google" id="ProtNLM"/>
    </source>
</evidence>
<sequence length="173" mass="19463">MNDLRQQLQSLHADAFRWALHQAGERALAEDALQAAYEALLNGSASCTDPRAFKSFLFGVIRNKVRSLRRRQTFWRLASLDLAALRNLPAPPDDLASRDPRAAQLRAALTKLSPRQRDILELVFYHELTLDQAARALNIHPGTARTHYERAKSALRNHLTPTEDACTATTTPR</sequence>
<keyword evidence="9" id="KW-1185">Reference proteome</keyword>
<dbReference type="PANTHER" id="PTHR43133">
    <property type="entry name" value="RNA POLYMERASE ECF-TYPE SIGMA FACTO"/>
    <property type="match status" value="1"/>
</dbReference>
<proteinExistence type="inferred from homology"/>
<organism evidence="8 9">
    <name type="scientific">Lujinxingia litoralis</name>
    <dbReference type="NCBI Taxonomy" id="2211119"/>
    <lineage>
        <taxon>Bacteria</taxon>
        <taxon>Deltaproteobacteria</taxon>
        <taxon>Bradymonadales</taxon>
        <taxon>Lujinxingiaceae</taxon>
        <taxon>Lujinxingia</taxon>
    </lineage>
</organism>
<dbReference type="AlphaFoldDB" id="A0A328C847"/>
<evidence type="ECO:0000313" key="8">
    <source>
        <dbReference type="EMBL" id="RAL20758.1"/>
    </source>
</evidence>
<dbReference type="Pfam" id="PF04542">
    <property type="entry name" value="Sigma70_r2"/>
    <property type="match status" value="1"/>
</dbReference>
<dbReference type="InterPro" id="IPR007627">
    <property type="entry name" value="RNA_pol_sigma70_r2"/>
</dbReference>
<dbReference type="RefSeq" id="WP_111730850.1">
    <property type="nucleotide sequence ID" value="NZ_QHKO01000008.1"/>
</dbReference>
<protein>
    <recommendedName>
        <fullName evidence="10">Sigma-70 family RNA polymerase sigma factor</fullName>
    </recommendedName>
</protein>
<dbReference type="InterPro" id="IPR039425">
    <property type="entry name" value="RNA_pol_sigma-70-like"/>
</dbReference>
<dbReference type="Gene3D" id="1.10.10.10">
    <property type="entry name" value="Winged helix-like DNA-binding domain superfamily/Winged helix DNA-binding domain"/>
    <property type="match status" value="1"/>
</dbReference>